<reference evidence="1" key="1">
    <citation type="submission" date="2021-02" db="EMBL/GenBank/DDBJ databases">
        <authorList>
            <person name="Nowell W R."/>
        </authorList>
    </citation>
    <scope>NUCLEOTIDE SEQUENCE</scope>
</reference>
<comment type="caution">
    <text evidence="1">The sequence shown here is derived from an EMBL/GenBank/DDBJ whole genome shotgun (WGS) entry which is preliminary data.</text>
</comment>
<protein>
    <submittedName>
        <fullName evidence="1">Uncharacterized protein</fullName>
    </submittedName>
</protein>
<dbReference type="EMBL" id="CAJOBH010143886">
    <property type="protein sequence ID" value="CAF4817827.1"/>
    <property type="molecule type" value="Genomic_DNA"/>
</dbReference>
<accession>A0A821HGU7</accession>
<feature type="non-terminal residue" evidence="1">
    <location>
        <position position="19"/>
    </location>
</feature>
<dbReference type="Proteomes" id="UP000663866">
    <property type="component" value="Unassembled WGS sequence"/>
</dbReference>
<dbReference type="EMBL" id="CAJOBI010310894">
    <property type="protein sequence ID" value="CAF5170529.1"/>
    <property type="molecule type" value="Genomic_DNA"/>
</dbReference>
<gene>
    <name evidence="2" type="ORF">BYL167_LOCUS48857</name>
    <name evidence="1" type="ORF">OVN521_LOCUS47833</name>
    <name evidence="3" type="ORF">SMN809_LOCUS65461</name>
</gene>
<keyword evidence="4" id="KW-1185">Reference proteome</keyword>
<dbReference type="Proteomes" id="UP000676336">
    <property type="component" value="Unassembled WGS sequence"/>
</dbReference>
<evidence type="ECO:0000313" key="1">
    <source>
        <dbReference type="EMBL" id="CAF4683993.1"/>
    </source>
</evidence>
<organism evidence="1 4">
    <name type="scientific">Rotaria magnacalcarata</name>
    <dbReference type="NCBI Taxonomy" id="392030"/>
    <lineage>
        <taxon>Eukaryota</taxon>
        <taxon>Metazoa</taxon>
        <taxon>Spiralia</taxon>
        <taxon>Gnathifera</taxon>
        <taxon>Rotifera</taxon>
        <taxon>Eurotatoria</taxon>
        <taxon>Bdelloidea</taxon>
        <taxon>Philodinida</taxon>
        <taxon>Philodinidae</taxon>
        <taxon>Rotaria</taxon>
    </lineage>
</organism>
<feature type="non-terminal residue" evidence="1">
    <location>
        <position position="1"/>
    </location>
</feature>
<dbReference type="AlphaFoldDB" id="A0A821HGU7"/>
<evidence type="ECO:0000313" key="3">
    <source>
        <dbReference type="EMBL" id="CAF5170529.1"/>
    </source>
</evidence>
<name>A0A821HGU7_9BILA</name>
<proteinExistence type="predicted"/>
<evidence type="ECO:0000313" key="2">
    <source>
        <dbReference type="EMBL" id="CAF4817827.1"/>
    </source>
</evidence>
<dbReference type="Proteomes" id="UP000681967">
    <property type="component" value="Unassembled WGS sequence"/>
</dbReference>
<sequence length="19" mass="2026">MNANASMIVNAYAKSIVND</sequence>
<dbReference type="EMBL" id="CAJOBG010096045">
    <property type="protein sequence ID" value="CAF4683993.1"/>
    <property type="molecule type" value="Genomic_DNA"/>
</dbReference>
<evidence type="ECO:0000313" key="4">
    <source>
        <dbReference type="Proteomes" id="UP000663866"/>
    </source>
</evidence>